<comment type="caution">
    <text evidence="1">The sequence shown here is derived from an EMBL/GenBank/DDBJ whole genome shotgun (WGS) entry which is preliminary data.</text>
</comment>
<dbReference type="Proteomes" id="UP000282654">
    <property type="component" value="Unassembled WGS sequence"/>
</dbReference>
<proteinExistence type="predicted"/>
<evidence type="ECO:0000313" key="2">
    <source>
        <dbReference type="Proteomes" id="UP000282654"/>
    </source>
</evidence>
<sequence length="106" mass="11324">MQVLPYLCSGAELAESYVRCRASGVPPELTRPRAIVSPARLTSCLEANATLLSLIEQLITPACCAGPQRGCIYIFCDLDLVTLKIFAAPEVLTTTEGAGVKRGNVR</sequence>
<reference evidence="1 2" key="1">
    <citation type="submission" date="2018-11" db="EMBL/GenBank/DDBJ databases">
        <title>Genomic Encyclopedia of Type Strains, Phase IV (KMG-IV): sequencing the most valuable type-strain genomes for metagenomic binning, comparative biology and taxonomic classification.</title>
        <authorList>
            <person name="Goeker M."/>
        </authorList>
    </citation>
    <scope>NUCLEOTIDE SEQUENCE [LARGE SCALE GENOMIC DNA]</scope>
    <source>
        <strain evidence="1 2">DSM 102936</strain>
    </source>
</reference>
<gene>
    <name evidence="1" type="ORF">EDD75_1808</name>
</gene>
<evidence type="ECO:0000313" key="1">
    <source>
        <dbReference type="EMBL" id="RPF42699.1"/>
    </source>
</evidence>
<name>A0A3N5AAR9_9THEO</name>
<accession>A0A3N5AAR9</accession>
<dbReference type="InterPro" id="IPR029016">
    <property type="entry name" value="GAF-like_dom_sf"/>
</dbReference>
<dbReference type="AlphaFoldDB" id="A0A3N5AAR9"/>
<dbReference type="EMBL" id="RKRE01000003">
    <property type="protein sequence ID" value="RPF42699.1"/>
    <property type="molecule type" value="Genomic_DNA"/>
</dbReference>
<organism evidence="1 2">
    <name type="scientific">Thermodesulfitimonas autotrophica</name>
    <dbReference type="NCBI Taxonomy" id="1894989"/>
    <lineage>
        <taxon>Bacteria</taxon>
        <taxon>Bacillati</taxon>
        <taxon>Bacillota</taxon>
        <taxon>Clostridia</taxon>
        <taxon>Thermoanaerobacterales</taxon>
        <taxon>Thermoanaerobacteraceae</taxon>
        <taxon>Thermodesulfitimonas</taxon>
    </lineage>
</organism>
<protein>
    <submittedName>
        <fullName evidence="1">Uncharacterized protein</fullName>
    </submittedName>
</protein>
<dbReference type="Gene3D" id="3.30.450.40">
    <property type="match status" value="1"/>
</dbReference>
<keyword evidence="2" id="KW-1185">Reference proteome</keyword>